<dbReference type="GO" id="GO:0009435">
    <property type="term" value="P:NAD+ biosynthetic process"/>
    <property type="evidence" value="ECO:0007669"/>
    <property type="project" value="UniProtKB-UniRule"/>
</dbReference>
<dbReference type="AlphaFoldDB" id="A0A1A6C5X9"/>
<dbReference type="InterPro" id="IPR004821">
    <property type="entry name" value="Cyt_trans-like"/>
</dbReference>
<evidence type="ECO:0000256" key="7">
    <source>
        <dbReference type="ARBA" id="ARBA00022741"/>
    </source>
</evidence>
<keyword evidence="8 11" id="KW-0067">ATP-binding</keyword>
<dbReference type="PANTHER" id="PTHR39321:SF3">
    <property type="entry name" value="PHOSPHOPANTETHEINE ADENYLYLTRANSFERASE"/>
    <property type="match status" value="1"/>
</dbReference>
<keyword evidence="9 11" id="KW-0520">NAD</keyword>
<evidence type="ECO:0000256" key="10">
    <source>
        <dbReference type="ARBA" id="ARBA00048721"/>
    </source>
</evidence>
<dbReference type="PANTHER" id="PTHR39321">
    <property type="entry name" value="NICOTINATE-NUCLEOTIDE ADENYLYLTRANSFERASE-RELATED"/>
    <property type="match status" value="1"/>
</dbReference>
<proteinExistence type="inferred from homology"/>
<dbReference type="InterPro" id="IPR014729">
    <property type="entry name" value="Rossmann-like_a/b/a_fold"/>
</dbReference>
<reference evidence="13 14" key="1">
    <citation type="journal article" date="2014" name="Genome Announc.">
        <title>Draft Genome Sequence of the Iron-Oxidizing, Acidophilic, and Halotolerant 'Thiobacillus prosperus' Type Strain DSM 5130.</title>
        <authorList>
            <person name="Ossandon F.J."/>
            <person name="Cardenas J.P."/>
            <person name="Corbett M."/>
            <person name="Quatrini R."/>
            <person name="Holmes D.S."/>
            <person name="Watkin E."/>
        </authorList>
    </citation>
    <scope>NUCLEOTIDE SEQUENCE [LARGE SCALE GENOMIC DNA]</scope>
    <source>
        <strain evidence="13 14">DSM 5130</strain>
    </source>
</reference>
<keyword evidence="6 11" id="KW-0548">Nucleotidyltransferase</keyword>
<comment type="function">
    <text evidence="1 11">Catalyzes the reversible adenylation of nicotinate mononucleotide (NaMN) to nicotinic acid adenine dinucleotide (NaAD).</text>
</comment>
<organism evidence="13 14">
    <name type="scientific">Acidihalobacter prosperus</name>
    <dbReference type="NCBI Taxonomy" id="160660"/>
    <lineage>
        <taxon>Bacteria</taxon>
        <taxon>Pseudomonadati</taxon>
        <taxon>Pseudomonadota</taxon>
        <taxon>Gammaproteobacteria</taxon>
        <taxon>Chromatiales</taxon>
        <taxon>Ectothiorhodospiraceae</taxon>
        <taxon>Acidihalobacter</taxon>
    </lineage>
</organism>
<dbReference type="HAMAP" id="MF_00244">
    <property type="entry name" value="NaMN_adenylyltr"/>
    <property type="match status" value="1"/>
</dbReference>
<dbReference type="NCBIfam" id="NF000840">
    <property type="entry name" value="PRK00071.1-3"/>
    <property type="match status" value="1"/>
</dbReference>
<keyword evidence="4 11" id="KW-0662">Pyridine nucleotide biosynthesis</keyword>
<sequence length="222" mass="23882">MIGLLGGTFDPIHYGHLRIALEIREALDLDEVRFLPCGIPPHRSVPGADAEARAGLVERATAGVPGFVLDRRELTRSGPSYTYDTLRSLRRDFGPELPFCLILGADAFAGLPAWHHAADLLGLTHIVVAHRPGESTEMAPPLAALVGGRVTARAGDLRAAPGGCVMWVDVTQLDISATAVREQLRRGRDPRFLIPDAVLEAIRTQGLYGRTSAMPPTDRGVT</sequence>
<comment type="pathway">
    <text evidence="2 11">Cofactor biosynthesis; NAD(+) biosynthesis; deamido-NAD(+) from nicotinate D-ribonucleotide: step 1/1.</text>
</comment>
<evidence type="ECO:0000313" key="13">
    <source>
        <dbReference type="EMBL" id="OBS09963.1"/>
    </source>
</evidence>
<evidence type="ECO:0000256" key="1">
    <source>
        <dbReference type="ARBA" id="ARBA00002324"/>
    </source>
</evidence>
<evidence type="ECO:0000256" key="9">
    <source>
        <dbReference type="ARBA" id="ARBA00023027"/>
    </source>
</evidence>
<keyword evidence="7 11" id="KW-0547">Nucleotide-binding</keyword>
<gene>
    <name evidence="11" type="primary">nadD</name>
    <name evidence="13" type="ORF">Thpro_021013</name>
</gene>
<evidence type="ECO:0000256" key="4">
    <source>
        <dbReference type="ARBA" id="ARBA00022642"/>
    </source>
</evidence>
<dbReference type="UniPathway" id="UPA00253">
    <property type="reaction ID" value="UER00332"/>
</dbReference>
<dbReference type="EC" id="2.7.7.18" evidence="11"/>
<evidence type="ECO:0000256" key="2">
    <source>
        <dbReference type="ARBA" id="ARBA00005019"/>
    </source>
</evidence>
<dbReference type="SUPFAM" id="SSF52374">
    <property type="entry name" value="Nucleotidylyl transferase"/>
    <property type="match status" value="1"/>
</dbReference>
<evidence type="ECO:0000256" key="3">
    <source>
        <dbReference type="ARBA" id="ARBA00009014"/>
    </source>
</evidence>
<dbReference type="RefSeq" id="WP_038089417.1">
    <property type="nucleotide sequence ID" value="NZ_JQSG02000002.1"/>
</dbReference>
<dbReference type="GO" id="GO:0005524">
    <property type="term" value="F:ATP binding"/>
    <property type="evidence" value="ECO:0007669"/>
    <property type="project" value="UniProtKB-KW"/>
</dbReference>
<dbReference type="CDD" id="cd02165">
    <property type="entry name" value="NMNAT"/>
    <property type="match status" value="1"/>
</dbReference>
<dbReference type="NCBIfam" id="TIGR00125">
    <property type="entry name" value="cyt_tran_rel"/>
    <property type="match status" value="1"/>
</dbReference>
<comment type="caution">
    <text evidence="13">The sequence shown here is derived from an EMBL/GenBank/DDBJ whole genome shotgun (WGS) entry which is preliminary data.</text>
</comment>
<evidence type="ECO:0000256" key="8">
    <source>
        <dbReference type="ARBA" id="ARBA00022840"/>
    </source>
</evidence>
<dbReference type="NCBIfam" id="TIGR00482">
    <property type="entry name" value="nicotinate (nicotinamide) nucleotide adenylyltransferase"/>
    <property type="match status" value="1"/>
</dbReference>
<dbReference type="Pfam" id="PF01467">
    <property type="entry name" value="CTP_transf_like"/>
    <property type="match status" value="1"/>
</dbReference>
<name>A0A1A6C5X9_9GAMM</name>
<evidence type="ECO:0000256" key="5">
    <source>
        <dbReference type="ARBA" id="ARBA00022679"/>
    </source>
</evidence>
<comment type="similarity">
    <text evidence="3 11">Belongs to the NadD family.</text>
</comment>
<evidence type="ECO:0000256" key="11">
    <source>
        <dbReference type="HAMAP-Rule" id="MF_00244"/>
    </source>
</evidence>
<dbReference type="InterPro" id="IPR005248">
    <property type="entry name" value="NadD/NMNAT"/>
</dbReference>
<comment type="catalytic activity">
    <reaction evidence="10 11">
        <text>nicotinate beta-D-ribonucleotide + ATP + H(+) = deamido-NAD(+) + diphosphate</text>
        <dbReference type="Rhea" id="RHEA:22860"/>
        <dbReference type="ChEBI" id="CHEBI:15378"/>
        <dbReference type="ChEBI" id="CHEBI:30616"/>
        <dbReference type="ChEBI" id="CHEBI:33019"/>
        <dbReference type="ChEBI" id="CHEBI:57502"/>
        <dbReference type="ChEBI" id="CHEBI:58437"/>
        <dbReference type="EC" id="2.7.7.18"/>
    </reaction>
</comment>
<feature type="domain" description="Cytidyltransferase-like" evidence="12">
    <location>
        <begin position="4"/>
        <end position="182"/>
    </location>
</feature>
<dbReference type="NCBIfam" id="NF000839">
    <property type="entry name" value="PRK00071.1-1"/>
    <property type="match status" value="1"/>
</dbReference>
<dbReference type="Proteomes" id="UP000029273">
    <property type="component" value="Unassembled WGS sequence"/>
</dbReference>
<accession>A0A1A6C5X9</accession>
<dbReference type="Gene3D" id="3.40.50.620">
    <property type="entry name" value="HUPs"/>
    <property type="match status" value="1"/>
</dbReference>
<evidence type="ECO:0000259" key="12">
    <source>
        <dbReference type="Pfam" id="PF01467"/>
    </source>
</evidence>
<keyword evidence="14" id="KW-1185">Reference proteome</keyword>
<dbReference type="EMBL" id="JQSG02000002">
    <property type="protein sequence ID" value="OBS09963.1"/>
    <property type="molecule type" value="Genomic_DNA"/>
</dbReference>
<protein>
    <recommendedName>
        <fullName evidence="11">Probable nicotinate-nucleotide adenylyltransferase</fullName>
        <ecNumber evidence="11">2.7.7.18</ecNumber>
    </recommendedName>
    <alternativeName>
        <fullName evidence="11">Deamido-NAD(+) diphosphorylase</fullName>
    </alternativeName>
    <alternativeName>
        <fullName evidence="11">Deamido-NAD(+) pyrophosphorylase</fullName>
    </alternativeName>
    <alternativeName>
        <fullName evidence="11">Nicotinate mononucleotide adenylyltransferase</fullName>
        <shortName evidence="11">NaMN adenylyltransferase</shortName>
    </alternativeName>
</protein>
<dbReference type="OrthoDB" id="5295945at2"/>
<evidence type="ECO:0000313" key="14">
    <source>
        <dbReference type="Proteomes" id="UP000029273"/>
    </source>
</evidence>
<evidence type="ECO:0000256" key="6">
    <source>
        <dbReference type="ARBA" id="ARBA00022695"/>
    </source>
</evidence>
<dbReference type="GO" id="GO:0004515">
    <property type="term" value="F:nicotinate-nucleotide adenylyltransferase activity"/>
    <property type="evidence" value="ECO:0007669"/>
    <property type="project" value="UniProtKB-UniRule"/>
</dbReference>
<keyword evidence="5 11" id="KW-0808">Transferase</keyword>